<feature type="compositionally biased region" description="Low complexity" evidence="2">
    <location>
        <begin position="488"/>
        <end position="504"/>
    </location>
</feature>
<accession>A0A9W9DZ88</accession>
<evidence type="ECO:0000256" key="1">
    <source>
        <dbReference type="SAM" id="Coils"/>
    </source>
</evidence>
<feature type="region of interest" description="Disordered" evidence="2">
    <location>
        <begin position="520"/>
        <end position="590"/>
    </location>
</feature>
<reference evidence="3" key="2">
    <citation type="journal article" date="2023" name="Proc. Natl. Acad. Sci. U.S.A.">
        <title>A global phylogenomic analysis of the shiitake genus Lentinula.</title>
        <authorList>
            <person name="Sierra-Patev S."/>
            <person name="Min B."/>
            <person name="Naranjo-Ortiz M."/>
            <person name="Looney B."/>
            <person name="Konkel Z."/>
            <person name="Slot J.C."/>
            <person name="Sakamoto Y."/>
            <person name="Steenwyk J.L."/>
            <person name="Rokas A."/>
            <person name="Carro J."/>
            <person name="Camarero S."/>
            <person name="Ferreira P."/>
            <person name="Molpeceres G."/>
            <person name="Ruiz-Duenas F.J."/>
            <person name="Serrano A."/>
            <person name="Henrissat B."/>
            <person name="Drula E."/>
            <person name="Hughes K.W."/>
            <person name="Mata J.L."/>
            <person name="Ishikawa N.K."/>
            <person name="Vargas-Isla R."/>
            <person name="Ushijima S."/>
            <person name="Smith C.A."/>
            <person name="Donoghue J."/>
            <person name="Ahrendt S."/>
            <person name="Andreopoulos W."/>
            <person name="He G."/>
            <person name="LaButti K."/>
            <person name="Lipzen A."/>
            <person name="Ng V."/>
            <person name="Riley R."/>
            <person name="Sandor L."/>
            <person name="Barry K."/>
            <person name="Martinez A.T."/>
            <person name="Xiao Y."/>
            <person name="Gibbons J.G."/>
            <person name="Terashima K."/>
            <person name="Grigoriev I.V."/>
            <person name="Hibbett D."/>
        </authorList>
    </citation>
    <scope>NUCLEOTIDE SEQUENCE</scope>
    <source>
        <strain evidence="3">Sp2 HRB7682 ss15</strain>
    </source>
</reference>
<feature type="region of interest" description="Disordered" evidence="2">
    <location>
        <begin position="650"/>
        <end position="723"/>
    </location>
</feature>
<feature type="compositionally biased region" description="Low complexity" evidence="2">
    <location>
        <begin position="313"/>
        <end position="325"/>
    </location>
</feature>
<organism evidence="3 4">
    <name type="scientific">Lentinula lateritia</name>
    <dbReference type="NCBI Taxonomy" id="40482"/>
    <lineage>
        <taxon>Eukaryota</taxon>
        <taxon>Fungi</taxon>
        <taxon>Dikarya</taxon>
        <taxon>Basidiomycota</taxon>
        <taxon>Agaricomycotina</taxon>
        <taxon>Agaricomycetes</taxon>
        <taxon>Agaricomycetidae</taxon>
        <taxon>Agaricales</taxon>
        <taxon>Marasmiineae</taxon>
        <taxon>Omphalotaceae</taxon>
        <taxon>Lentinula</taxon>
    </lineage>
</organism>
<dbReference type="AlphaFoldDB" id="A0A9W9DZ88"/>
<sequence length="830" mass="91153">MASPINIASSGGTVEKNSPTQAESDNSARSRTVMTMLSGFANECMTEWGFYPGMTQELVTLKMENVALRDENTALRAGNAALRNTQSSMETSMKKLWQDNEILDRTLKSIGPERDFFKDRADRYHALFAASPEALPAVCHDLQQEIERLRRQYAALTSTTERLVNDGLALGVLVKTDNSPDDMSLNVHYQRPHLNTTQARAAPSNVTQKMHQQQPYTNNRSPIISNNSHQSTGSVHLTSQTASQPPTFAHRTSNNPSEVMSFADQRRHSVPSISPIARERPVTSVSMPGQLSQSQYNANAPQLNRVPTQVGIHSHSQPQSHSQPSTTCPYPSRTIAHPQRSASSPHPLSQVQMISQGHSTHFENHSSRSSIPQSHSVPSNIQPTRLRMNAQSHSAPLENESSRSSVPPHNRLSQSPVIPLEHPAPLETQASRSSTPHSYPVPSNNQSVRSSVSLNRASPSQNAQNPRFFNNVFQSNPSTVAQSVSRMGPPSTVVSHTPVPVTSSSGVHISAQVHDAQLDDKKPIQGPAPPTPPQSDKSLSPEQEQYPTLPSPLLIRTPLKRVSIDEGIPSSPSKRMRLDGKETATPVHSTEAHTVTQSVESMVHDVVPSPHLDQQVTGNIIVQSPNLEFTGTIVMTTEKDELVSTSHALASIEPDPENLEIPQSNLMSDDTSDPVISDIGSRQMVNNAEAEGSEDDEAGRDKENKEEGDEDEDEDEDESSFTEKEALEEVLKLEHSGNICKLLQDMTGIQTSILMQYLIAILPPRYSSVTLPLSIQQYGLNFGALQSQVRLLPPPNFSRDQEYCAFSDTHQTRSFHHSMFDLAFSFPPSS</sequence>
<protein>
    <submittedName>
        <fullName evidence="3">Uncharacterized protein</fullName>
    </submittedName>
</protein>
<proteinExistence type="predicted"/>
<feature type="compositionally biased region" description="Polar residues" evidence="2">
    <location>
        <begin position="428"/>
        <end position="485"/>
    </location>
</feature>
<feature type="region of interest" description="Disordered" evidence="2">
    <location>
        <begin position="216"/>
        <end position="292"/>
    </location>
</feature>
<keyword evidence="1" id="KW-0175">Coiled coil</keyword>
<dbReference type="Proteomes" id="UP001150238">
    <property type="component" value="Unassembled WGS sequence"/>
</dbReference>
<reference evidence="3" key="1">
    <citation type="submission" date="2022-08" db="EMBL/GenBank/DDBJ databases">
        <authorList>
            <consortium name="DOE Joint Genome Institute"/>
            <person name="Min B."/>
            <person name="Riley R."/>
            <person name="Sierra-Patev S."/>
            <person name="Naranjo-Ortiz M."/>
            <person name="Looney B."/>
            <person name="Konkel Z."/>
            <person name="Slot J.C."/>
            <person name="Sakamoto Y."/>
            <person name="Steenwyk J.L."/>
            <person name="Rokas A."/>
            <person name="Carro J."/>
            <person name="Camarero S."/>
            <person name="Ferreira P."/>
            <person name="Molpeceres G."/>
            <person name="Ruiz-Duenas F.J."/>
            <person name="Serrano A."/>
            <person name="Henrissat B."/>
            <person name="Drula E."/>
            <person name="Hughes K.W."/>
            <person name="Mata J.L."/>
            <person name="Ishikawa N.K."/>
            <person name="Vargas-Isla R."/>
            <person name="Ushijima S."/>
            <person name="Smith C.A."/>
            <person name="Ahrendt S."/>
            <person name="Andreopoulos W."/>
            <person name="He G."/>
            <person name="Labutti K."/>
            <person name="Lipzen A."/>
            <person name="Ng V."/>
            <person name="Sandor L."/>
            <person name="Barry K."/>
            <person name="Martinez A.T."/>
            <person name="Xiao Y."/>
            <person name="Gibbons J.G."/>
            <person name="Terashima K."/>
            <person name="Hibbett D.S."/>
            <person name="Grigoriev I.V."/>
        </authorList>
    </citation>
    <scope>NUCLEOTIDE SEQUENCE</scope>
    <source>
        <strain evidence="3">Sp2 HRB7682 ss15</strain>
    </source>
</reference>
<feature type="compositionally biased region" description="Polar residues" evidence="2">
    <location>
        <begin position="340"/>
        <end position="359"/>
    </location>
</feature>
<name>A0A9W9DZ88_9AGAR</name>
<feature type="compositionally biased region" description="Polar residues" evidence="2">
    <location>
        <begin position="534"/>
        <end position="548"/>
    </location>
</feature>
<feature type="coiled-coil region" evidence="1">
    <location>
        <begin position="139"/>
        <end position="166"/>
    </location>
</feature>
<feature type="region of interest" description="Disordered" evidence="2">
    <location>
        <begin position="1"/>
        <end position="30"/>
    </location>
</feature>
<gene>
    <name evidence="3" type="ORF">C8J55DRAFT_503004</name>
</gene>
<feature type="compositionally biased region" description="Polar residues" evidence="2">
    <location>
        <begin position="402"/>
        <end position="416"/>
    </location>
</feature>
<evidence type="ECO:0000256" key="2">
    <source>
        <dbReference type="SAM" id="MobiDB-lite"/>
    </source>
</evidence>
<feature type="compositionally biased region" description="Low complexity" evidence="2">
    <location>
        <begin position="367"/>
        <end position="379"/>
    </location>
</feature>
<evidence type="ECO:0000313" key="4">
    <source>
        <dbReference type="Proteomes" id="UP001150238"/>
    </source>
</evidence>
<feature type="compositionally biased region" description="Polar residues" evidence="2">
    <location>
        <begin position="283"/>
        <end position="292"/>
    </location>
</feature>
<feature type="region of interest" description="Disordered" evidence="2">
    <location>
        <begin position="310"/>
        <end position="504"/>
    </location>
</feature>
<feature type="compositionally biased region" description="Acidic residues" evidence="2">
    <location>
        <begin position="706"/>
        <end position="720"/>
    </location>
</feature>
<dbReference type="EMBL" id="JANVFS010000005">
    <property type="protein sequence ID" value="KAJ4492100.1"/>
    <property type="molecule type" value="Genomic_DNA"/>
</dbReference>
<evidence type="ECO:0000313" key="3">
    <source>
        <dbReference type="EMBL" id="KAJ4492100.1"/>
    </source>
</evidence>
<comment type="caution">
    <text evidence="3">The sequence shown here is derived from an EMBL/GenBank/DDBJ whole genome shotgun (WGS) entry which is preliminary data.</text>
</comment>
<feature type="compositionally biased region" description="Polar residues" evidence="2">
    <location>
        <begin position="216"/>
        <end position="258"/>
    </location>
</feature>